<dbReference type="EMBL" id="DRTH01000238">
    <property type="protein sequence ID" value="HHF08901.1"/>
    <property type="molecule type" value="Genomic_DNA"/>
</dbReference>
<dbReference type="InterPro" id="IPR029787">
    <property type="entry name" value="Nucleotide_cyclase"/>
</dbReference>
<evidence type="ECO:0000259" key="1">
    <source>
        <dbReference type="PROSITE" id="PS50887"/>
    </source>
</evidence>
<sequence>EAYMLFRKYRKGMRFFVEETLLFLAQILPESFLEDFREFSFSQLAYSRKRGLLLSQAQIYHAIGLAAYKSDMQHDVIRYMRFAASLYDASGMNNLSRKLRNLFLNSEAFVDLMIKVKENLEKAGIDKHLLNDLNNSVLSANDSLRFIGRIMAVVLSFANAENFNELAEVIFKSLLEEFPANVGRFEFGKGNVEICTFGTGEIPTFDTLYTPEPFYVSYSFYVGNNDKAKLELYNPEQKVDQLTIQKFYNLMVHLEPIIELMLLNFSRYRMAIRDELTGLYTRWYFEERFKEEFARANRTGEIFSLIFCDLDDFKKINDNYGHKTGDEVLKNVARIFMKNARETDIICRFGGEEFVFLLPGTSHNGAKIFAERLRESIENARINVSVTGSFGVVTYPSPYISSREEILRIADDLCYKAKKAGKNSVKG</sequence>
<dbReference type="InterPro" id="IPR050469">
    <property type="entry name" value="Diguanylate_Cyclase"/>
</dbReference>
<dbReference type="InterPro" id="IPR000160">
    <property type="entry name" value="GGDEF_dom"/>
</dbReference>
<accession>A0A7C5DW43</accession>
<dbReference type="NCBIfam" id="TIGR00254">
    <property type="entry name" value="GGDEF"/>
    <property type="match status" value="1"/>
</dbReference>
<dbReference type="SUPFAM" id="SSF55073">
    <property type="entry name" value="Nucleotide cyclase"/>
    <property type="match status" value="1"/>
</dbReference>
<reference evidence="2" key="1">
    <citation type="journal article" date="2020" name="mSystems">
        <title>Genome- and Community-Level Interaction Insights into Carbon Utilization and Element Cycling Functions of Hydrothermarchaeota in Hydrothermal Sediment.</title>
        <authorList>
            <person name="Zhou Z."/>
            <person name="Liu Y."/>
            <person name="Xu W."/>
            <person name="Pan J."/>
            <person name="Luo Z.H."/>
            <person name="Li M."/>
        </authorList>
    </citation>
    <scope>NUCLEOTIDE SEQUENCE [LARGE SCALE GENOMIC DNA]</scope>
    <source>
        <strain evidence="2">HyVt-80</strain>
    </source>
</reference>
<dbReference type="PROSITE" id="PS50887">
    <property type="entry name" value="GGDEF"/>
    <property type="match status" value="1"/>
</dbReference>
<dbReference type="Pfam" id="PF00990">
    <property type="entry name" value="GGDEF"/>
    <property type="match status" value="1"/>
</dbReference>
<dbReference type="Gene3D" id="3.30.70.270">
    <property type="match status" value="1"/>
</dbReference>
<dbReference type="PANTHER" id="PTHR45138">
    <property type="entry name" value="REGULATORY COMPONENTS OF SENSORY TRANSDUCTION SYSTEM"/>
    <property type="match status" value="1"/>
</dbReference>
<evidence type="ECO:0000313" key="2">
    <source>
        <dbReference type="EMBL" id="HHF08901.1"/>
    </source>
</evidence>
<dbReference type="FunFam" id="3.30.70.270:FF:000001">
    <property type="entry name" value="Diguanylate cyclase domain protein"/>
    <property type="match status" value="1"/>
</dbReference>
<feature type="non-terminal residue" evidence="2">
    <location>
        <position position="1"/>
    </location>
</feature>
<gene>
    <name evidence="2" type="ORF">ENL26_03960</name>
</gene>
<dbReference type="SMART" id="SM00267">
    <property type="entry name" value="GGDEF"/>
    <property type="match status" value="1"/>
</dbReference>
<feature type="domain" description="GGDEF" evidence="1">
    <location>
        <begin position="301"/>
        <end position="427"/>
    </location>
</feature>
<comment type="caution">
    <text evidence="2">The sequence shown here is derived from an EMBL/GenBank/DDBJ whole genome shotgun (WGS) entry which is preliminary data.</text>
</comment>
<protein>
    <submittedName>
        <fullName evidence="2">GGDEF domain-containing protein</fullName>
    </submittedName>
</protein>
<dbReference type="AlphaFoldDB" id="A0A7C5DW43"/>
<dbReference type="Proteomes" id="UP000886129">
    <property type="component" value="Unassembled WGS sequence"/>
</dbReference>
<name>A0A7C5DW43_9BACT</name>
<dbReference type="InterPro" id="IPR043128">
    <property type="entry name" value="Rev_trsase/Diguanyl_cyclase"/>
</dbReference>
<organism evidence="2">
    <name type="scientific">Kosmotoga arenicorallina</name>
    <dbReference type="NCBI Taxonomy" id="688066"/>
    <lineage>
        <taxon>Bacteria</taxon>
        <taxon>Thermotogati</taxon>
        <taxon>Thermotogota</taxon>
        <taxon>Thermotogae</taxon>
        <taxon>Kosmotogales</taxon>
        <taxon>Kosmotogaceae</taxon>
        <taxon>Kosmotoga</taxon>
    </lineage>
</organism>
<proteinExistence type="predicted"/>
<dbReference type="GO" id="GO:0052621">
    <property type="term" value="F:diguanylate cyclase activity"/>
    <property type="evidence" value="ECO:0007669"/>
    <property type="project" value="TreeGrafter"/>
</dbReference>
<dbReference type="PANTHER" id="PTHR45138:SF9">
    <property type="entry name" value="DIGUANYLATE CYCLASE DGCM-RELATED"/>
    <property type="match status" value="1"/>
</dbReference>
<dbReference type="CDD" id="cd01949">
    <property type="entry name" value="GGDEF"/>
    <property type="match status" value="1"/>
</dbReference>